<sequence length="35" mass="3917">MFIPEADAENSHAPYLDTVKSNLETKDSAISLYFV</sequence>
<evidence type="ECO:0000313" key="2">
    <source>
        <dbReference type="Proteomes" id="UP000320300"/>
    </source>
</evidence>
<reference evidence="1 2" key="1">
    <citation type="submission" date="2017-05" db="EMBL/GenBank/DDBJ databases">
        <authorList>
            <person name="Varghese N."/>
            <person name="Submissions S."/>
        </authorList>
    </citation>
    <scope>NUCLEOTIDE SEQUENCE [LARGE SCALE GENOMIC DNA]</scope>
    <source>
        <strain evidence="1 2">DSM 19036</strain>
    </source>
</reference>
<evidence type="ECO:0000313" key="1">
    <source>
        <dbReference type="EMBL" id="SMO39627.1"/>
    </source>
</evidence>
<keyword evidence="2" id="KW-1185">Reference proteome</keyword>
<protein>
    <submittedName>
        <fullName evidence="1">Uncharacterized protein</fullName>
    </submittedName>
</protein>
<organism evidence="1 2">
    <name type="scientific">Pedobacter westerhofensis</name>
    <dbReference type="NCBI Taxonomy" id="425512"/>
    <lineage>
        <taxon>Bacteria</taxon>
        <taxon>Pseudomonadati</taxon>
        <taxon>Bacteroidota</taxon>
        <taxon>Sphingobacteriia</taxon>
        <taxon>Sphingobacteriales</taxon>
        <taxon>Sphingobacteriaceae</taxon>
        <taxon>Pedobacter</taxon>
    </lineage>
</organism>
<dbReference type="EMBL" id="FXTN01000001">
    <property type="protein sequence ID" value="SMO39627.1"/>
    <property type="molecule type" value="Genomic_DNA"/>
</dbReference>
<gene>
    <name evidence="1" type="ORF">SAMN06265348_101532</name>
</gene>
<accession>A0A521AXR6</accession>
<dbReference type="AlphaFoldDB" id="A0A521AXR6"/>
<dbReference type="Proteomes" id="UP000320300">
    <property type="component" value="Unassembled WGS sequence"/>
</dbReference>
<name>A0A521AXR6_9SPHI</name>
<proteinExistence type="predicted"/>